<dbReference type="PANTHER" id="PTHR30327">
    <property type="entry name" value="UNCHARACTERIZED PROTEIN YQGE"/>
    <property type="match status" value="1"/>
</dbReference>
<dbReference type="EMBL" id="BAAAVS010000002">
    <property type="protein sequence ID" value="GAA3024469.1"/>
    <property type="molecule type" value="Genomic_DNA"/>
</dbReference>
<accession>A0ABN3YBL1</accession>
<dbReference type="PANTHER" id="PTHR30327:SF1">
    <property type="entry name" value="UPF0301 PROTEIN YQGE"/>
    <property type="match status" value="1"/>
</dbReference>
<evidence type="ECO:0000256" key="1">
    <source>
        <dbReference type="ARBA" id="ARBA00009600"/>
    </source>
</evidence>
<evidence type="ECO:0000313" key="4">
    <source>
        <dbReference type="Proteomes" id="UP001501035"/>
    </source>
</evidence>
<sequence length="209" mass="21453">MGGDDFEDPKTGTGGGADGRYGAVPIRAGTLLIASPSLMASAFARTVVYVIEHDESGSIGVVINQPSQSAVYNLLPGWSGLAANPKALFVGGPVKRDGALCLGVAVRGADLHGVNGVMVVSGRVVLVDLDTDPEDLAALLVGVRIMAGYAGWGPGQLDGELGEDSWLVASALPDDVLAPAGTDLWAAVLRRQPWPLPLLSTYPLEIAAN</sequence>
<reference evidence="3 4" key="1">
    <citation type="journal article" date="2019" name="Int. J. Syst. Evol. Microbiol.">
        <title>The Global Catalogue of Microorganisms (GCM) 10K type strain sequencing project: providing services to taxonomists for standard genome sequencing and annotation.</title>
        <authorList>
            <consortium name="The Broad Institute Genomics Platform"/>
            <consortium name="The Broad Institute Genome Sequencing Center for Infectious Disease"/>
            <person name="Wu L."/>
            <person name="Ma J."/>
        </authorList>
    </citation>
    <scope>NUCLEOTIDE SEQUENCE [LARGE SCALE GENOMIC DNA]</scope>
    <source>
        <strain evidence="3 4">JCM 14234</strain>
    </source>
</reference>
<dbReference type="Proteomes" id="UP001501035">
    <property type="component" value="Unassembled WGS sequence"/>
</dbReference>
<dbReference type="Pfam" id="PF02622">
    <property type="entry name" value="DUF179"/>
    <property type="match status" value="1"/>
</dbReference>
<proteinExistence type="inferred from homology"/>
<evidence type="ECO:0000313" key="3">
    <source>
        <dbReference type="EMBL" id="GAA3024469.1"/>
    </source>
</evidence>
<name>A0ABN3YBL1_9ACTN</name>
<comment type="similarity">
    <text evidence="1 2">Belongs to the UPF0301 (AlgH) family.</text>
</comment>
<dbReference type="RefSeq" id="WP_414651751.1">
    <property type="nucleotide sequence ID" value="NZ_BAAAVS010000002.1"/>
</dbReference>
<organism evidence="3 4">
    <name type="scientific">Gordonia defluvii</name>
    <dbReference type="NCBI Taxonomy" id="283718"/>
    <lineage>
        <taxon>Bacteria</taxon>
        <taxon>Bacillati</taxon>
        <taxon>Actinomycetota</taxon>
        <taxon>Actinomycetes</taxon>
        <taxon>Mycobacteriales</taxon>
        <taxon>Gordoniaceae</taxon>
        <taxon>Gordonia</taxon>
    </lineage>
</organism>
<dbReference type="InterPro" id="IPR003774">
    <property type="entry name" value="AlgH-like"/>
</dbReference>
<dbReference type="HAMAP" id="MF_00758">
    <property type="entry name" value="UPF0301"/>
    <property type="match status" value="1"/>
</dbReference>
<comment type="caution">
    <text evidence="3">The sequence shown here is derived from an EMBL/GenBank/DDBJ whole genome shotgun (WGS) entry which is preliminary data.</text>
</comment>
<dbReference type="Gene3D" id="3.40.1740.10">
    <property type="entry name" value="VC0467-like"/>
    <property type="match status" value="1"/>
</dbReference>
<gene>
    <name evidence="3" type="ORF">GCM10010528_03080</name>
</gene>
<keyword evidence="4" id="KW-1185">Reference proteome</keyword>
<evidence type="ECO:0000256" key="2">
    <source>
        <dbReference type="HAMAP-Rule" id="MF_00758"/>
    </source>
</evidence>
<protein>
    <recommendedName>
        <fullName evidence="2">UPF0301 protein GCM10010528_03080</fullName>
    </recommendedName>
</protein>
<dbReference type="SUPFAM" id="SSF143456">
    <property type="entry name" value="VC0467-like"/>
    <property type="match status" value="1"/>
</dbReference>